<keyword evidence="1 4" id="KW-0808">Transferase</keyword>
<dbReference type="PATRIC" id="fig|1348334.3.peg.740"/>
<gene>
    <name evidence="4" type="ORF">M595_0753</name>
</gene>
<dbReference type="Gene3D" id="3.40.50.2000">
    <property type="entry name" value="Glycogen Phosphorylase B"/>
    <property type="match status" value="2"/>
</dbReference>
<evidence type="ECO:0000259" key="3">
    <source>
        <dbReference type="Pfam" id="PF13439"/>
    </source>
</evidence>
<dbReference type="PANTHER" id="PTHR46401">
    <property type="entry name" value="GLYCOSYLTRANSFERASE WBBK-RELATED"/>
    <property type="match status" value="1"/>
</dbReference>
<feature type="domain" description="Glycosyltransferase subfamily 4-like N-terminal" evidence="3">
    <location>
        <begin position="58"/>
        <end position="171"/>
    </location>
</feature>
<dbReference type="Pfam" id="PF00534">
    <property type="entry name" value="Glycos_transf_1"/>
    <property type="match status" value="1"/>
</dbReference>
<reference evidence="4 5" key="1">
    <citation type="journal article" date="2013" name="Front. Microbiol.">
        <title>Comparative genomic analyses of the cyanobacterium, Lyngbya aestuarii BL J, a powerful hydrogen producer.</title>
        <authorList>
            <person name="Kothari A."/>
            <person name="Vaughn M."/>
            <person name="Garcia-Pichel F."/>
        </authorList>
    </citation>
    <scope>NUCLEOTIDE SEQUENCE [LARGE SCALE GENOMIC DNA]</scope>
    <source>
        <strain evidence="4 5">BL J</strain>
    </source>
</reference>
<evidence type="ECO:0000313" key="4">
    <source>
        <dbReference type="EMBL" id="ERT09247.1"/>
    </source>
</evidence>
<accession>U7QPN5</accession>
<dbReference type="FunFam" id="3.40.50.2000:FF:000119">
    <property type="entry name" value="Glycosyl transferase group 1"/>
    <property type="match status" value="1"/>
</dbReference>
<dbReference type="SUPFAM" id="SSF53756">
    <property type="entry name" value="UDP-Glycosyltransferase/glycogen phosphorylase"/>
    <property type="match status" value="1"/>
</dbReference>
<dbReference type="AlphaFoldDB" id="U7QPN5"/>
<evidence type="ECO:0000259" key="2">
    <source>
        <dbReference type="Pfam" id="PF00534"/>
    </source>
</evidence>
<protein>
    <submittedName>
        <fullName evidence="4">Glycosyl transferases group 1 family protein</fullName>
    </submittedName>
</protein>
<keyword evidence="5" id="KW-1185">Reference proteome</keyword>
<dbReference type="RefSeq" id="WP_023064474.1">
    <property type="nucleotide sequence ID" value="NZ_AUZM01000004.1"/>
</dbReference>
<dbReference type="OrthoDB" id="9797829at2"/>
<proteinExistence type="predicted"/>
<sequence length="357" mass="40421">MSNSLLINLSVLIPEATGISIYASQILPQLKRLNPTLLVAESKPGYSCYPVPSNMTPAQGTKGHFRRLLWTQFKLPSIYRKLKGNLVFSPLPEAPLYSSCRSIVMAHDLIPLRFPRRGSRLTAYFKYYIPMVLSQAEHIVCNSQSTAQDLVQFFKIPETKITPIALGYNPEKFQFLDLPISNYFLYIGRHDAYKNLHRLITAFSQLPDRSNYELWFAGPTDKTYTPNLKVQVAELGLNQQVKFLDYVSPKEFTKVINQAIALVFPSLWEGFGFPVLEAMACGTPVITSNLASLPEVAGNAALYINPLEVNEITEAMKTLANDTKMRSDLRHLGLARAKEFQWEKTGKRTTQIIEYYL</sequence>
<dbReference type="GO" id="GO:0016757">
    <property type="term" value="F:glycosyltransferase activity"/>
    <property type="evidence" value="ECO:0007669"/>
    <property type="project" value="InterPro"/>
</dbReference>
<dbReference type="EMBL" id="AUZM01000004">
    <property type="protein sequence ID" value="ERT09247.1"/>
    <property type="molecule type" value="Genomic_DNA"/>
</dbReference>
<name>U7QPN5_9CYAN</name>
<dbReference type="InterPro" id="IPR028098">
    <property type="entry name" value="Glyco_trans_4-like_N"/>
</dbReference>
<dbReference type="Proteomes" id="UP000017127">
    <property type="component" value="Unassembled WGS sequence"/>
</dbReference>
<feature type="domain" description="Glycosyl transferase family 1" evidence="2">
    <location>
        <begin position="181"/>
        <end position="330"/>
    </location>
</feature>
<dbReference type="Pfam" id="PF13439">
    <property type="entry name" value="Glyco_transf_4"/>
    <property type="match status" value="1"/>
</dbReference>
<comment type="caution">
    <text evidence="4">The sequence shown here is derived from an EMBL/GenBank/DDBJ whole genome shotgun (WGS) entry which is preliminary data.</text>
</comment>
<dbReference type="CDD" id="cd03809">
    <property type="entry name" value="GT4_MtfB-like"/>
    <property type="match status" value="1"/>
</dbReference>
<dbReference type="GO" id="GO:0009103">
    <property type="term" value="P:lipopolysaccharide biosynthetic process"/>
    <property type="evidence" value="ECO:0007669"/>
    <property type="project" value="TreeGrafter"/>
</dbReference>
<evidence type="ECO:0000313" key="5">
    <source>
        <dbReference type="Proteomes" id="UP000017127"/>
    </source>
</evidence>
<dbReference type="PANTHER" id="PTHR46401:SF2">
    <property type="entry name" value="GLYCOSYLTRANSFERASE WBBK-RELATED"/>
    <property type="match status" value="1"/>
</dbReference>
<organism evidence="4 5">
    <name type="scientific">Lyngbya aestuarii BL J</name>
    <dbReference type="NCBI Taxonomy" id="1348334"/>
    <lineage>
        <taxon>Bacteria</taxon>
        <taxon>Bacillati</taxon>
        <taxon>Cyanobacteriota</taxon>
        <taxon>Cyanophyceae</taxon>
        <taxon>Oscillatoriophycideae</taxon>
        <taxon>Oscillatoriales</taxon>
        <taxon>Microcoleaceae</taxon>
        <taxon>Lyngbya</taxon>
    </lineage>
</organism>
<evidence type="ECO:0000256" key="1">
    <source>
        <dbReference type="ARBA" id="ARBA00022679"/>
    </source>
</evidence>
<dbReference type="InterPro" id="IPR001296">
    <property type="entry name" value="Glyco_trans_1"/>
</dbReference>